<feature type="compositionally biased region" description="Polar residues" evidence="2">
    <location>
        <begin position="201"/>
        <end position="238"/>
    </location>
</feature>
<keyword evidence="5" id="KW-1185">Reference proteome</keyword>
<feature type="region of interest" description="Disordered" evidence="2">
    <location>
        <begin position="285"/>
        <end position="316"/>
    </location>
</feature>
<dbReference type="PROSITE" id="PS50238">
    <property type="entry name" value="RHOGAP"/>
    <property type="match status" value="1"/>
</dbReference>
<reference evidence="4 5" key="1">
    <citation type="submission" date="2018-11" db="EMBL/GenBank/DDBJ databases">
        <authorList>
            <consortium name="Pathogen Informatics"/>
        </authorList>
    </citation>
    <scope>NUCLEOTIDE SEQUENCE [LARGE SCALE GENOMIC DNA]</scope>
</reference>
<dbReference type="Proteomes" id="UP000278807">
    <property type="component" value="Unassembled WGS sequence"/>
</dbReference>
<dbReference type="GO" id="GO:0051056">
    <property type="term" value="P:regulation of small GTPase mediated signal transduction"/>
    <property type="evidence" value="ECO:0007669"/>
    <property type="project" value="UniProtKB-ARBA"/>
</dbReference>
<dbReference type="OrthoDB" id="79452at2759"/>
<dbReference type="InterPro" id="IPR000198">
    <property type="entry name" value="RhoGAP_dom"/>
</dbReference>
<gene>
    <name evidence="4" type="ORF">HNAJ_LOCUS9881</name>
</gene>
<dbReference type="PANTHER" id="PTHR15228:SF25">
    <property type="entry name" value="F-BAR DOMAIN-CONTAINING PROTEIN"/>
    <property type="match status" value="1"/>
</dbReference>
<evidence type="ECO:0000256" key="1">
    <source>
        <dbReference type="ARBA" id="ARBA00022468"/>
    </source>
</evidence>
<dbReference type="SUPFAM" id="SSF48350">
    <property type="entry name" value="GTPase activation domain, GAP"/>
    <property type="match status" value="1"/>
</dbReference>
<dbReference type="PANTHER" id="PTHR15228">
    <property type="entry name" value="SPERMATHECAL PHYSIOLOGY VARIANT"/>
    <property type="match status" value="1"/>
</dbReference>
<feature type="compositionally biased region" description="Low complexity" evidence="2">
    <location>
        <begin position="295"/>
        <end position="308"/>
    </location>
</feature>
<sequence>MIGQLSNANQRVAGLLFHHLKRVSSFESVNQMGAANLATMFGPTVLRRKPKFNVANMMEFVDNTWLMKAVELCIDRASDVFGPPSEFTVAKLLKIIRDRTAERLSIESTSTSSIDKELPCTPASSSNTPNVPTPSASTSGASSKSAAREAFFSDMSGESTRALQAMSPPVLKVSYSRSEQPSPSPFDRKSISSRTSEDSGKSTTPLYHPSVTLTIHKSPTVSETPTSLATKSQESLPESSGGSSSGGGGLKRLLSTKAQNLHQKLQNFSAESSSRAGRVFNTRKLLHSSSLRNHPSQASSRNSPSSASTTPHILKEKTLEVDDCSYIDTGR</sequence>
<feature type="region of interest" description="Disordered" evidence="2">
    <location>
        <begin position="171"/>
        <end position="251"/>
    </location>
</feature>
<dbReference type="Pfam" id="PF00620">
    <property type="entry name" value="RhoGAP"/>
    <property type="match status" value="1"/>
</dbReference>
<evidence type="ECO:0000313" key="4">
    <source>
        <dbReference type="EMBL" id="VDO06657.1"/>
    </source>
</evidence>
<evidence type="ECO:0000256" key="2">
    <source>
        <dbReference type="SAM" id="MobiDB-lite"/>
    </source>
</evidence>
<feature type="compositionally biased region" description="Basic and acidic residues" evidence="2">
    <location>
        <begin position="186"/>
        <end position="200"/>
    </location>
</feature>
<dbReference type="GO" id="GO:0005096">
    <property type="term" value="F:GTPase activator activity"/>
    <property type="evidence" value="ECO:0007669"/>
    <property type="project" value="UniProtKB-KW"/>
</dbReference>
<dbReference type="EMBL" id="UZAE01012785">
    <property type="protein sequence ID" value="VDO06657.1"/>
    <property type="molecule type" value="Genomic_DNA"/>
</dbReference>
<accession>A0A3P7TCN1</accession>
<dbReference type="GO" id="GO:0007165">
    <property type="term" value="P:signal transduction"/>
    <property type="evidence" value="ECO:0007669"/>
    <property type="project" value="InterPro"/>
</dbReference>
<feature type="domain" description="Rho-GAP" evidence="3">
    <location>
        <begin position="1"/>
        <end position="81"/>
    </location>
</feature>
<feature type="region of interest" description="Disordered" evidence="2">
    <location>
        <begin position="106"/>
        <end position="143"/>
    </location>
</feature>
<protein>
    <recommendedName>
        <fullName evidence="3">Rho-GAP domain-containing protein</fullName>
    </recommendedName>
</protein>
<dbReference type="Gene3D" id="1.10.555.10">
    <property type="entry name" value="Rho GTPase activation protein"/>
    <property type="match status" value="1"/>
</dbReference>
<organism evidence="4 5">
    <name type="scientific">Rodentolepis nana</name>
    <name type="common">Dwarf tapeworm</name>
    <name type="synonym">Hymenolepis nana</name>
    <dbReference type="NCBI Taxonomy" id="102285"/>
    <lineage>
        <taxon>Eukaryota</taxon>
        <taxon>Metazoa</taxon>
        <taxon>Spiralia</taxon>
        <taxon>Lophotrochozoa</taxon>
        <taxon>Platyhelminthes</taxon>
        <taxon>Cestoda</taxon>
        <taxon>Eucestoda</taxon>
        <taxon>Cyclophyllidea</taxon>
        <taxon>Hymenolepididae</taxon>
        <taxon>Rodentolepis</taxon>
    </lineage>
</organism>
<name>A0A3P7TCN1_RODNA</name>
<proteinExistence type="predicted"/>
<feature type="compositionally biased region" description="Low complexity" evidence="2">
    <location>
        <begin position="121"/>
        <end position="143"/>
    </location>
</feature>
<keyword evidence="1" id="KW-0343">GTPase activation</keyword>
<dbReference type="AlphaFoldDB" id="A0A3P7TCN1"/>
<dbReference type="InterPro" id="IPR008936">
    <property type="entry name" value="Rho_GTPase_activation_prot"/>
</dbReference>
<evidence type="ECO:0000313" key="5">
    <source>
        <dbReference type="Proteomes" id="UP000278807"/>
    </source>
</evidence>
<evidence type="ECO:0000259" key="3">
    <source>
        <dbReference type="PROSITE" id="PS50238"/>
    </source>
</evidence>
<dbReference type="InterPro" id="IPR051025">
    <property type="entry name" value="RhoGAP"/>
</dbReference>